<keyword evidence="16" id="KW-1185">Reference proteome</keyword>
<evidence type="ECO:0000256" key="8">
    <source>
        <dbReference type="ARBA" id="ARBA00022989"/>
    </source>
</evidence>
<dbReference type="InterPro" id="IPR001128">
    <property type="entry name" value="Cyt_P450"/>
</dbReference>
<sequence>MISFDQFQTAQAFQVSVVVLGILFVKLCYSVYVRRKYWPPGPPGLPFLGNVFQFAQYPWLRFTKWGETYGPIFSLNLAGQPAIVINSHQAAVDLLNRRAEIYSNRPRLIVPGEYLTGGVFMPFVSYGKQWLRLRRAAQEFLNVRISKTYQPLQEYAAMRLLSDLLLDPRGDLYHHLLRATTSTALSSIYGFSQNESEDNNVIAQFHDMARCIAKSALPGAYLVEFFPVLDFLPSRMVKWKRDALQWHMKTTEMLEGFLGNVKQRMSNGTCKPCFCSLILENREKHSLTDKEAAWLAGGLLGGGAETTAASLSVFVLAMCLYPDVMHKAQAQIDQVVGRGRLPSFADLDNLHYIRAIVREVLRWRPAGPIALPRSVNKDDWYNGCFIPKGTLVLVNVWAINRDPKIFPDFEEFRPERFLDESETVDVVPPDTLSLGHVSYGFGKRICVGMNLANQALFIDIACSLWAFDFEKTRDEKGQVIVPSRTKMVDNGVVIRPAPFECSITARSSDVAVVLGRGDITSE</sequence>
<keyword evidence="5" id="KW-0349">Heme</keyword>
<dbReference type="PRINTS" id="PR00463">
    <property type="entry name" value="EP450I"/>
</dbReference>
<gene>
    <name evidence="15" type="ORF">VKT23_014555</name>
</gene>
<keyword evidence="12 14" id="KW-0472">Membrane</keyword>
<keyword evidence="8 14" id="KW-1133">Transmembrane helix</keyword>
<organism evidence="15 16">
    <name type="scientific">Marasmiellus scandens</name>
    <dbReference type="NCBI Taxonomy" id="2682957"/>
    <lineage>
        <taxon>Eukaryota</taxon>
        <taxon>Fungi</taxon>
        <taxon>Dikarya</taxon>
        <taxon>Basidiomycota</taxon>
        <taxon>Agaricomycotina</taxon>
        <taxon>Agaricomycetes</taxon>
        <taxon>Agaricomycetidae</taxon>
        <taxon>Agaricales</taxon>
        <taxon>Marasmiineae</taxon>
        <taxon>Omphalotaceae</taxon>
        <taxon>Marasmiellus</taxon>
    </lineage>
</organism>
<comment type="subcellular location">
    <subcellularLocation>
        <location evidence="2">Membrane</location>
        <topology evidence="2">Single-pass membrane protein</topology>
    </subcellularLocation>
</comment>
<dbReference type="PRINTS" id="PR00385">
    <property type="entry name" value="P450"/>
</dbReference>
<dbReference type="InterPro" id="IPR002401">
    <property type="entry name" value="Cyt_P450_E_grp-I"/>
</dbReference>
<dbReference type="Proteomes" id="UP001498398">
    <property type="component" value="Unassembled WGS sequence"/>
</dbReference>
<dbReference type="SUPFAM" id="SSF48264">
    <property type="entry name" value="Cytochrome P450"/>
    <property type="match status" value="1"/>
</dbReference>
<dbReference type="InterPro" id="IPR050364">
    <property type="entry name" value="Cytochrome_P450_fung"/>
</dbReference>
<evidence type="ECO:0000313" key="16">
    <source>
        <dbReference type="Proteomes" id="UP001498398"/>
    </source>
</evidence>
<evidence type="ECO:0008006" key="17">
    <source>
        <dbReference type="Google" id="ProtNLM"/>
    </source>
</evidence>
<evidence type="ECO:0000256" key="7">
    <source>
        <dbReference type="ARBA" id="ARBA00022723"/>
    </source>
</evidence>
<keyword evidence="10" id="KW-0408">Iron</keyword>
<dbReference type="CDD" id="cd11065">
    <property type="entry name" value="CYP64-like"/>
    <property type="match status" value="1"/>
</dbReference>
<keyword evidence="7" id="KW-0479">Metal-binding</keyword>
<protein>
    <recommendedName>
        <fullName evidence="17">Cytochrome P450</fullName>
    </recommendedName>
</protein>
<evidence type="ECO:0000256" key="13">
    <source>
        <dbReference type="ARBA" id="ARBA00023180"/>
    </source>
</evidence>
<dbReference type="PANTHER" id="PTHR46300">
    <property type="entry name" value="P450, PUTATIVE (EUROFUNG)-RELATED-RELATED"/>
    <property type="match status" value="1"/>
</dbReference>
<evidence type="ECO:0000256" key="11">
    <source>
        <dbReference type="ARBA" id="ARBA00023033"/>
    </source>
</evidence>
<dbReference type="Pfam" id="PF00067">
    <property type="entry name" value="p450"/>
    <property type="match status" value="1"/>
</dbReference>
<evidence type="ECO:0000256" key="5">
    <source>
        <dbReference type="ARBA" id="ARBA00022617"/>
    </source>
</evidence>
<evidence type="ECO:0000256" key="12">
    <source>
        <dbReference type="ARBA" id="ARBA00023136"/>
    </source>
</evidence>
<comment type="cofactor">
    <cofactor evidence="1">
        <name>heme</name>
        <dbReference type="ChEBI" id="CHEBI:30413"/>
    </cofactor>
</comment>
<evidence type="ECO:0000256" key="6">
    <source>
        <dbReference type="ARBA" id="ARBA00022692"/>
    </source>
</evidence>
<dbReference type="InterPro" id="IPR036396">
    <property type="entry name" value="Cyt_P450_sf"/>
</dbReference>
<evidence type="ECO:0000256" key="2">
    <source>
        <dbReference type="ARBA" id="ARBA00004167"/>
    </source>
</evidence>
<evidence type="ECO:0000256" key="10">
    <source>
        <dbReference type="ARBA" id="ARBA00023004"/>
    </source>
</evidence>
<keyword evidence="9" id="KW-0560">Oxidoreductase</keyword>
<reference evidence="15 16" key="1">
    <citation type="submission" date="2024-01" db="EMBL/GenBank/DDBJ databases">
        <title>A draft genome for the cacao thread blight pathogen Marasmiellus scandens.</title>
        <authorList>
            <person name="Baruah I.K."/>
            <person name="Leung J."/>
            <person name="Bukari Y."/>
            <person name="Amoako-Attah I."/>
            <person name="Meinhardt L.W."/>
            <person name="Bailey B.A."/>
            <person name="Cohen S.P."/>
        </authorList>
    </citation>
    <scope>NUCLEOTIDE SEQUENCE [LARGE SCALE GENOMIC DNA]</scope>
    <source>
        <strain evidence="15 16">GH-19</strain>
    </source>
</reference>
<keyword evidence="6 14" id="KW-0812">Transmembrane</keyword>
<dbReference type="EMBL" id="JBANRG010000044">
    <property type="protein sequence ID" value="KAK7446349.1"/>
    <property type="molecule type" value="Genomic_DNA"/>
</dbReference>
<dbReference type="Gene3D" id="1.10.630.10">
    <property type="entry name" value="Cytochrome P450"/>
    <property type="match status" value="1"/>
</dbReference>
<proteinExistence type="inferred from homology"/>
<evidence type="ECO:0000256" key="4">
    <source>
        <dbReference type="ARBA" id="ARBA00010617"/>
    </source>
</evidence>
<evidence type="ECO:0000256" key="9">
    <source>
        <dbReference type="ARBA" id="ARBA00023002"/>
    </source>
</evidence>
<comment type="caution">
    <text evidence="15">The sequence shown here is derived from an EMBL/GenBank/DDBJ whole genome shotgun (WGS) entry which is preliminary data.</text>
</comment>
<accession>A0ABR1J095</accession>
<evidence type="ECO:0000256" key="3">
    <source>
        <dbReference type="ARBA" id="ARBA00005179"/>
    </source>
</evidence>
<evidence type="ECO:0000256" key="1">
    <source>
        <dbReference type="ARBA" id="ARBA00001971"/>
    </source>
</evidence>
<evidence type="ECO:0000256" key="14">
    <source>
        <dbReference type="SAM" id="Phobius"/>
    </source>
</evidence>
<feature type="transmembrane region" description="Helical" evidence="14">
    <location>
        <begin position="12"/>
        <end position="32"/>
    </location>
</feature>
<evidence type="ECO:0000313" key="15">
    <source>
        <dbReference type="EMBL" id="KAK7446349.1"/>
    </source>
</evidence>
<dbReference type="PANTHER" id="PTHR46300:SF2">
    <property type="entry name" value="CYTOCHROME P450 MONOOXYGENASE ALNH-RELATED"/>
    <property type="match status" value="1"/>
</dbReference>
<name>A0ABR1J095_9AGAR</name>
<keyword evidence="11" id="KW-0503">Monooxygenase</keyword>
<comment type="pathway">
    <text evidence="3">Secondary metabolite biosynthesis.</text>
</comment>
<keyword evidence="13" id="KW-0325">Glycoprotein</keyword>
<comment type="similarity">
    <text evidence="4">Belongs to the cytochrome P450 family.</text>
</comment>